<dbReference type="PROSITE" id="PS50977">
    <property type="entry name" value="HTH_TETR_2"/>
    <property type="match status" value="1"/>
</dbReference>
<dbReference type="InterPro" id="IPR001647">
    <property type="entry name" value="HTH_TetR"/>
</dbReference>
<dbReference type="Pfam" id="PF00440">
    <property type="entry name" value="TetR_N"/>
    <property type="match status" value="1"/>
</dbReference>
<dbReference type="OrthoDB" id="4541465at2"/>
<dbReference type="EMBL" id="LS483452">
    <property type="protein sequence ID" value="SQH74120.1"/>
    <property type="molecule type" value="Genomic_DNA"/>
</dbReference>
<evidence type="ECO:0000313" key="6">
    <source>
        <dbReference type="EMBL" id="SQH74120.1"/>
    </source>
</evidence>
<keyword evidence="2 4" id="KW-0238">DNA-binding</keyword>
<dbReference type="InterPro" id="IPR011075">
    <property type="entry name" value="TetR_C"/>
</dbReference>
<evidence type="ECO:0000313" key="7">
    <source>
        <dbReference type="Proteomes" id="UP000250123"/>
    </source>
</evidence>
<protein>
    <submittedName>
        <fullName evidence="6">HTH-type transcriptional repressor NemR</fullName>
    </submittedName>
</protein>
<dbReference type="AlphaFoldDB" id="A0A330LYY4"/>
<dbReference type="Gene3D" id="1.10.357.10">
    <property type="entry name" value="Tetracycline Repressor, domain 2"/>
    <property type="match status" value="1"/>
</dbReference>
<accession>A0A330LYY4</accession>
<dbReference type="InterPro" id="IPR036271">
    <property type="entry name" value="Tet_transcr_reg_TetR-rel_C_sf"/>
</dbReference>
<dbReference type="SUPFAM" id="SSF48498">
    <property type="entry name" value="Tetracyclin repressor-like, C-terminal domain"/>
    <property type="match status" value="1"/>
</dbReference>
<reference evidence="7" key="1">
    <citation type="submission" date="2018-06" db="EMBL/GenBank/DDBJ databases">
        <authorList>
            <person name="Cea G.-C."/>
            <person name="William W."/>
        </authorList>
    </citation>
    <scope>NUCLEOTIDE SEQUENCE [LARGE SCALE GENOMIC DNA]</scope>
    <source>
        <strain evidence="7">DB21MT-2</strain>
    </source>
</reference>
<feature type="DNA-binding region" description="H-T-H motif" evidence="4">
    <location>
        <begin position="31"/>
        <end position="50"/>
    </location>
</feature>
<evidence type="ECO:0000256" key="3">
    <source>
        <dbReference type="ARBA" id="ARBA00023163"/>
    </source>
</evidence>
<dbReference type="InterPro" id="IPR009057">
    <property type="entry name" value="Homeodomain-like_sf"/>
</dbReference>
<dbReference type="KEGG" id="sbk:SHEWBE_0119"/>
<keyword evidence="3" id="KW-0804">Transcription</keyword>
<dbReference type="PRINTS" id="PR00455">
    <property type="entry name" value="HTHTETR"/>
</dbReference>
<proteinExistence type="predicted"/>
<evidence type="ECO:0000259" key="5">
    <source>
        <dbReference type="PROSITE" id="PS50977"/>
    </source>
</evidence>
<name>A0A330LYY4_9GAMM</name>
<evidence type="ECO:0000256" key="4">
    <source>
        <dbReference type="PROSITE-ProRule" id="PRU00335"/>
    </source>
</evidence>
<dbReference type="Pfam" id="PF16925">
    <property type="entry name" value="TetR_C_13"/>
    <property type="match status" value="1"/>
</dbReference>
<dbReference type="PANTHER" id="PTHR47506">
    <property type="entry name" value="TRANSCRIPTIONAL REGULATORY PROTEIN"/>
    <property type="match status" value="1"/>
</dbReference>
<evidence type="ECO:0000256" key="2">
    <source>
        <dbReference type="ARBA" id="ARBA00023125"/>
    </source>
</evidence>
<sequence length="205" mass="22816">MKTESPTQSTRQHILDVGYKLIVAKGFSCVGLSQLLQAAEVPKGSFYHYFKSKEQFGEALIQGYFEGYKAELNSLFGNTSLSGYERLMTYWQRWQTAQTQGCIDQKCLVVKLSAEVADLSEAMRLALLKGSADVIQRLTDCITAGIEDCSIAERDPQSTAEMLYHMWLGASLMNKLGHSSDALDRAIQTTQSVLQPKPTAYLVKK</sequence>
<dbReference type="RefSeq" id="WP_112350837.1">
    <property type="nucleotide sequence ID" value="NZ_LS483452.1"/>
</dbReference>
<dbReference type="GO" id="GO:0003677">
    <property type="term" value="F:DNA binding"/>
    <property type="evidence" value="ECO:0007669"/>
    <property type="project" value="UniProtKB-UniRule"/>
</dbReference>
<dbReference type="Proteomes" id="UP000250123">
    <property type="component" value="Chromosome SHEWBE"/>
</dbReference>
<feature type="domain" description="HTH tetR-type" evidence="5">
    <location>
        <begin position="8"/>
        <end position="68"/>
    </location>
</feature>
<dbReference type="PANTHER" id="PTHR47506:SF6">
    <property type="entry name" value="HTH-TYPE TRANSCRIPTIONAL REPRESSOR NEMR"/>
    <property type="match status" value="1"/>
</dbReference>
<gene>
    <name evidence="6" type="primary">nemR</name>
    <name evidence="6" type="ORF">SHEWBE_0119</name>
</gene>
<dbReference type="SUPFAM" id="SSF46689">
    <property type="entry name" value="Homeodomain-like"/>
    <property type="match status" value="1"/>
</dbReference>
<organism evidence="6 7">
    <name type="scientific">Shewanella benthica</name>
    <dbReference type="NCBI Taxonomy" id="43661"/>
    <lineage>
        <taxon>Bacteria</taxon>
        <taxon>Pseudomonadati</taxon>
        <taxon>Pseudomonadota</taxon>
        <taxon>Gammaproteobacteria</taxon>
        <taxon>Alteromonadales</taxon>
        <taxon>Shewanellaceae</taxon>
        <taxon>Shewanella</taxon>
    </lineage>
</organism>
<evidence type="ECO:0000256" key="1">
    <source>
        <dbReference type="ARBA" id="ARBA00023015"/>
    </source>
</evidence>
<keyword evidence="1" id="KW-0805">Transcription regulation</keyword>